<evidence type="ECO:0000256" key="5">
    <source>
        <dbReference type="SAM" id="MobiDB-lite"/>
    </source>
</evidence>
<keyword evidence="8" id="KW-1185">Reference proteome</keyword>
<dbReference type="AlphaFoldDB" id="A0A7E4UY19"/>
<evidence type="ECO:0000256" key="1">
    <source>
        <dbReference type="ARBA" id="ARBA00004141"/>
    </source>
</evidence>
<dbReference type="SUPFAM" id="SSF103473">
    <property type="entry name" value="MFS general substrate transporter"/>
    <property type="match status" value="1"/>
</dbReference>
<evidence type="ECO:0000259" key="7">
    <source>
        <dbReference type="PROSITE" id="PS50850"/>
    </source>
</evidence>
<dbReference type="PANTHER" id="PTHR24064">
    <property type="entry name" value="SOLUTE CARRIER FAMILY 22 MEMBER"/>
    <property type="match status" value="1"/>
</dbReference>
<accession>A0A7E4UY19</accession>
<feature type="transmembrane region" description="Helical" evidence="6">
    <location>
        <begin position="368"/>
        <end position="389"/>
    </location>
</feature>
<keyword evidence="3 6" id="KW-1133">Transmembrane helix</keyword>
<reference evidence="9" key="2">
    <citation type="submission" date="2020-10" db="UniProtKB">
        <authorList>
            <consortium name="WormBaseParasite"/>
        </authorList>
    </citation>
    <scope>IDENTIFICATION</scope>
</reference>
<evidence type="ECO:0000313" key="9">
    <source>
        <dbReference type="WBParaSite" id="Pan_g142.t1"/>
    </source>
</evidence>
<dbReference type="Gene3D" id="1.20.1250.20">
    <property type="entry name" value="MFS general substrate transporter like domains"/>
    <property type="match status" value="1"/>
</dbReference>
<feature type="compositionally biased region" description="Basic and acidic residues" evidence="5">
    <location>
        <begin position="1"/>
        <end position="16"/>
    </location>
</feature>
<comment type="subcellular location">
    <subcellularLocation>
        <location evidence="1">Membrane</location>
        <topology evidence="1">Multi-pass membrane protein</topology>
    </subcellularLocation>
</comment>
<protein>
    <submittedName>
        <fullName evidence="9">MFS domain-containing protein</fullName>
    </submittedName>
</protein>
<proteinExistence type="predicted"/>
<keyword evidence="4 6" id="KW-0472">Membrane</keyword>
<dbReference type="InterPro" id="IPR005828">
    <property type="entry name" value="MFS_sugar_transport-like"/>
</dbReference>
<sequence length="552" mass="61846">MNHPDVEHQIPKKSDSTETIVDEIELEPPPSPTPEKEMNFGDYLVFGRYSAFICMVHLFDVIQLSSTYTYSTFSNFLPEITSCGPLTFQNGTTMSEKCALMTHSSHPTCEPTYDLVFGSMPSEFGYYCATEIDVKTALSIQMIALIGGAAAFGQFSDLYGRKKALVIGSSGTALFNLLTSFTNTLFWFTTGQFIALFFAGGVVTVLSVFLMETLPKNHRLWVIMVFSDSPVFILYSAVAYFCNDWRTLARATAIMAVPHIIMQALAFESPRWLIQRGDLDEAKRVYVAMDKLNGSYTEERMEVLEKLFENEREKTKATTKKMKQYYLWHAFCTTTMIKHNVTMAINFCAMALVYYALMFNMETVSGSVYLNVATMGAISYAFNLTYGILDFAIPAIGRRPAYMTPIVVVIGLVSVVAGLKYYTISMPWLETTALLISTAIVSQQMCIVPLIGGELFPTPVRNAAQSFQQFFTRLGVVLAPQFFVFLKFWPPLPYLAMGGLMLASLITFGCFIPETKNTPLCDHMPPKTDHIWKYKRMSAKTADLAADKPDIV</sequence>
<feature type="transmembrane region" description="Helical" evidence="6">
    <location>
        <begin position="326"/>
        <end position="356"/>
    </location>
</feature>
<evidence type="ECO:0000256" key="6">
    <source>
        <dbReference type="SAM" id="Phobius"/>
    </source>
</evidence>
<feature type="transmembrane region" description="Helical" evidence="6">
    <location>
        <begin position="164"/>
        <end position="187"/>
    </location>
</feature>
<feature type="transmembrane region" description="Helical" evidence="6">
    <location>
        <begin position="220"/>
        <end position="241"/>
    </location>
</feature>
<dbReference type="Proteomes" id="UP000492821">
    <property type="component" value="Unassembled WGS sequence"/>
</dbReference>
<dbReference type="PROSITE" id="PS50850">
    <property type="entry name" value="MFS"/>
    <property type="match status" value="1"/>
</dbReference>
<dbReference type="InterPro" id="IPR036259">
    <property type="entry name" value="MFS_trans_sf"/>
</dbReference>
<dbReference type="GO" id="GO:0022857">
    <property type="term" value="F:transmembrane transporter activity"/>
    <property type="evidence" value="ECO:0007669"/>
    <property type="project" value="InterPro"/>
</dbReference>
<evidence type="ECO:0000313" key="8">
    <source>
        <dbReference type="Proteomes" id="UP000492821"/>
    </source>
</evidence>
<organism evidence="8 9">
    <name type="scientific">Panagrellus redivivus</name>
    <name type="common">Microworm</name>
    <dbReference type="NCBI Taxonomy" id="6233"/>
    <lineage>
        <taxon>Eukaryota</taxon>
        <taxon>Metazoa</taxon>
        <taxon>Ecdysozoa</taxon>
        <taxon>Nematoda</taxon>
        <taxon>Chromadorea</taxon>
        <taxon>Rhabditida</taxon>
        <taxon>Tylenchina</taxon>
        <taxon>Panagrolaimomorpha</taxon>
        <taxon>Panagrolaimoidea</taxon>
        <taxon>Panagrolaimidae</taxon>
        <taxon>Panagrellus</taxon>
    </lineage>
</organism>
<reference evidence="8" key="1">
    <citation type="journal article" date="2013" name="Genetics">
        <title>The draft genome and transcriptome of Panagrellus redivivus are shaped by the harsh demands of a free-living lifestyle.</title>
        <authorList>
            <person name="Srinivasan J."/>
            <person name="Dillman A.R."/>
            <person name="Macchietto M.G."/>
            <person name="Heikkinen L."/>
            <person name="Lakso M."/>
            <person name="Fracchia K.M."/>
            <person name="Antoshechkin I."/>
            <person name="Mortazavi A."/>
            <person name="Wong G."/>
            <person name="Sternberg P.W."/>
        </authorList>
    </citation>
    <scope>NUCLEOTIDE SEQUENCE [LARGE SCALE GENOMIC DNA]</scope>
    <source>
        <strain evidence="8">MT8872</strain>
    </source>
</reference>
<feature type="transmembrane region" description="Helical" evidence="6">
    <location>
        <begin position="193"/>
        <end position="211"/>
    </location>
</feature>
<feature type="transmembrane region" description="Helical" evidence="6">
    <location>
        <begin position="401"/>
        <end position="422"/>
    </location>
</feature>
<feature type="region of interest" description="Disordered" evidence="5">
    <location>
        <begin position="1"/>
        <end position="20"/>
    </location>
</feature>
<name>A0A7E4UY19_PANRE</name>
<dbReference type="WBParaSite" id="Pan_g142.t1">
    <property type="protein sequence ID" value="Pan_g142.t1"/>
    <property type="gene ID" value="Pan_g142"/>
</dbReference>
<evidence type="ECO:0000256" key="4">
    <source>
        <dbReference type="ARBA" id="ARBA00023136"/>
    </source>
</evidence>
<feature type="transmembrane region" description="Helical" evidence="6">
    <location>
        <begin position="494"/>
        <end position="512"/>
    </location>
</feature>
<feature type="domain" description="Major facilitator superfamily (MFS) profile" evidence="7">
    <location>
        <begin position="67"/>
        <end position="516"/>
    </location>
</feature>
<dbReference type="InterPro" id="IPR020846">
    <property type="entry name" value="MFS_dom"/>
</dbReference>
<dbReference type="GO" id="GO:0016020">
    <property type="term" value="C:membrane"/>
    <property type="evidence" value="ECO:0007669"/>
    <property type="project" value="UniProtKB-SubCell"/>
</dbReference>
<evidence type="ECO:0000256" key="3">
    <source>
        <dbReference type="ARBA" id="ARBA00022989"/>
    </source>
</evidence>
<keyword evidence="2 6" id="KW-0812">Transmembrane</keyword>
<dbReference type="Pfam" id="PF00083">
    <property type="entry name" value="Sugar_tr"/>
    <property type="match status" value="1"/>
</dbReference>
<evidence type="ECO:0000256" key="2">
    <source>
        <dbReference type="ARBA" id="ARBA00022692"/>
    </source>
</evidence>